<evidence type="ECO:0000256" key="1">
    <source>
        <dbReference type="SAM" id="Phobius"/>
    </source>
</evidence>
<keyword evidence="1" id="KW-0812">Transmembrane</keyword>
<feature type="transmembrane region" description="Helical" evidence="1">
    <location>
        <begin position="53"/>
        <end position="73"/>
    </location>
</feature>
<name>A0A431VPG9_9PROT</name>
<dbReference type="OrthoDB" id="7302308at2"/>
<protein>
    <recommendedName>
        <fullName evidence="4">PH domain-containing protein</fullName>
    </recommendedName>
</protein>
<organism evidence="2 3">
    <name type="scientific">Azospirillum griseum</name>
    <dbReference type="NCBI Taxonomy" id="2496639"/>
    <lineage>
        <taxon>Bacteria</taxon>
        <taxon>Pseudomonadati</taxon>
        <taxon>Pseudomonadota</taxon>
        <taxon>Alphaproteobacteria</taxon>
        <taxon>Rhodospirillales</taxon>
        <taxon>Azospirillaceae</taxon>
        <taxon>Azospirillum</taxon>
    </lineage>
</organism>
<keyword evidence="1" id="KW-0472">Membrane</keyword>
<evidence type="ECO:0000313" key="2">
    <source>
        <dbReference type="EMBL" id="RTR24684.1"/>
    </source>
</evidence>
<keyword evidence="3" id="KW-1185">Reference proteome</keyword>
<dbReference type="AlphaFoldDB" id="A0A431VPG9"/>
<proteinExistence type="predicted"/>
<accession>A0A431VPG9</accession>
<sequence length="200" mass="21500">MEITREDAATGVVFVATPSFSPRMRTRYLLIAGLLAIGFIAGAGLAPDYVATMLQWLAALCAVPVLLMYVVTLSETVRRRAVRLGVTPVGLSVDDHHLYPHETIRDLALYPLVGGHPLFFAWIDPQHSYGHKAELALAGGQVLANDAVKAAMRAAKSSTVRLVMHRRGGKRGIVLVRGLTLSGGETLLAALSAELRAHSR</sequence>
<evidence type="ECO:0008006" key="4">
    <source>
        <dbReference type="Google" id="ProtNLM"/>
    </source>
</evidence>
<dbReference type="Proteomes" id="UP000277007">
    <property type="component" value="Unassembled WGS sequence"/>
</dbReference>
<evidence type="ECO:0000313" key="3">
    <source>
        <dbReference type="Proteomes" id="UP000277007"/>
    </source>
</evidence>
<feature type="transmembrane region" description="Helical" evidence="1">
    <location>
        <begin position="28"/>
        <end position="47"/>
    </location>
</feature>
<gene>
    <name evidence="2" type="ORF">EJ903_01940</name>
</gene>
<dbReference type="EMBL" id="RXMA01000001">
    <property type="protein sequence ID" value="RTR24684.1"/>
    <property type="molecule type" value="Genomic_DNA"/>
</dbReference>
<reference evidence="2 3" key="1">
    <citation type="submission" date="2018-12" db="EMBL/GenBank/DDBJ databases">
        <authorList>
            <person name="Yang Y."/>
        </authorList>
    </citation>
    <scope>NUCLEOTIDE SEQUENCE [LARGE SCALE GENOMIC DNA]</scope>
    <source>
        <strain evidence="2 3">L-25-5w-1</strain>
    </source>
</reference>
<comment type="caution">
    <text evidence="2">The sequence shown here is derived from an EMBL/GenBank/DDBJ whole genome shotgun (WGS) entry which is preliminary data.</text>
</comment>
<keyword evidence="1" id="KW-1133">Transmembrane helix</keyword>